<name>A0A545W3K3_9HYPO</name>
<accession>A0A545W3K3</accession>
<reference evidence="1 2" key="1">
    <citation type="journal article" date="2019" name="Appl. Microbiol. Biotechnol.">
        <title>Genome sequence of Isaria javanica and comparative genome analysis insights into family S53 peptidase evolution in fungal entomopathogens.</title>
        <authorList>
            <person name="Lin R."/>
            <person name="Zhang X."/>
            <person name="Xin B."/>
            <person name="Zou M."/>
            <person name="Gao Y."/>
            <person name="Qin F."/>
            <person name="Hu Q."/>
            <person name="Xie B."/>
            <person name="Cheng X."/>
        </authorList>
    </citation>
    <scope>NUCLEOTIDE SEQUENCE [LARGE SCALE GENOMIC DNA]</scope>
    <source>
        <strain evidence="1 2">IJ1G</strain>
    </source>
</reference>
<evidence type="ECO:0000313" key="1">
    <source>
        <dbReference type="EMBL" id="TQV97339.1"/>
    </source>
</evidence>
<dbReference type="AlphaFoldDB" id="A0A545W3K3"/>
<gene>
    <name evidence="1" type="ORF">IF1G_04579</name>
</gene>
<comment type="caution">
    <text evidence="1">The sequence shown here is derived from an EMBL/GenBank/DDBJ whole genome shotgun (WGS) entry which is preliminary data.</text>
</comment>
<dbReference type="OrthoDB" id="5230585at2759"/>
<keyword evidence="2" id="KW-1185">Reference proteome</keyword>
<protein>
    <submittedName>
        <fullName evidence="1">Uncharacterized protein</fullName>
    </submittedName>
</protein>
<dbReference type="EMBL" id="SPUK01000005">
    <property type="protein sequence ID" value="TQV97339.1"/>
    <property type="molecule type" value="Genomic_DNA"/>
</dbReference>
<proteinExistence type="predicted"/>
<organism evidence="1 2">
    <name type="scientific">Cordyceps javanica</name>
    <dbReference type="NCBI Taxonomy" id="43265"/>
    <lineage>
        <taxon>Eukaryota</taxon>
        <taxon>Fungi</taxon>
        <taxon>Dikarya</taxon>
        <taxon>Ascomycota</taxon>
        <taxon>Pezizomycotina</taxon>
        <taxon>Sordariomycetes</taxon>
        <taxon>Hypocreomycetidae</taxon>
        <taxon>Hypocreales</taxon>
        <taxon>Cordycipitaceae</taxon>
        <taxon>Cordyceps</taxon>
    </lineage>
</organism>
<dbReference type="Proteomes" id="UP000315783">
    <property type="component" value="Unassembled WGS sequence"/>
</dbReference>
<evidence type="ECO:0000313" key="2">
    <source>
        <dbReference type="Proteomes" id="UP000315783"/>
    </source>
</evidence>
<sequence>MGPKEARPEYRVVVATARLPQQARDRHDAQRRLARALDFVAQKYKEGVPFFTKESFQTIVQQFDKCAETGASDQSISVPALDGTTVDFPFRTGKVYPYDYGDDDSICIM</sequence>